<keyword evidence="2" id="KW-1185">Reference proteome</keyword>
<reference evidence="1 2" key="1">
    <citation type="journal article" date="2012" name="New Phytol.">
        <title>Insight into trade-off between wood decay and parasitism from the genome of a fungal forest pathogen.</title>
        <authorList>
            <person name="Olson A."/>
            <person name="Aerts A."/>
            <person name="Asiegbu F."/>
            <person name="Belbahri L."/>
            <person name="Bouzid O."/>
            <person name="Broberg A."/>
            <person name="Canback B."/>
            <person name="Coutinho P.M."/>
            <person name="Cullen D."/>
            <person name="Dalman K."/>
            <person name="Deflorio G."/>
            <person name="van Diepen L.T."/>
            <person name="Dunand C."/>
            <person name="Duplessis S."/>
            <person name="Durling M."/>
            <person name="Gonthier P."/>
            <person name="Grimwood J."/>
            <person name="Fossdal C.G."/>
            <person name="Hansson D."/>
            <person name="Henrissat B."/>
            <person name="Hietala A."/>
            <person name="Himmelstrand K."/>
            <person name="Hoffmeister D."/>
            <person name="Hogberg N."/>
            <person name="James T.Y."/>
            <person name="Karlsson M."/>
            <person name="Kohler A."/>
            <person name="Kues U."/>
            <person name="Lee Y.H."/>
            <person name="Lin Y.C."/>
            <person name="Lind M."/>
            <person name="Lindquist E."/>
            <person name="Lombard V."/>
            <person name="Lucas S."/>
            <person name="Lunden K."/>
            <person name="Morin E."/>
            <person name="Murat C."/>
            <person name="Park J."/>
            <person name="Raffaello T."/>
            <person name="Rouze P."/>
            <person name="Salamov A."/>
            <person name="Schmutz J."/>
            <person name="Solheim H."/>
            <person name="Stahlberg J."/>
            <person name="Velez H."/>
            <person name="de Vries R.P."/>
            <person name="Wiebenga A."/>
            <person name="Woodward S."/>
            <person name="Yakovlev I."/>
            <person name="Garbelotto M."/>
            <person name="Martin F."/>
            <person name="Grigoriev I.V."/>
            <person name="Stenlid J."/>
        </authorList>
    </citation>
    <scope>NUCLEOTIDE SEQUENCE [LARGE SCALE GENOMIC DNA]</scope>
    <source>
        <strain evidence="1 2">TC 32-1</strain>
    </source>
</reference>
<protein>
    <submittedName>
        <fullName evidence="1">Uncharacterized protein</fullName>
    </submittedName>
</protein>
<dbReference type="InParanoid" id="W4KIP5"/>
<dbReference type="Proteomes" id="UP000030671">
    <property type="component" value="Unassembled WGS sequence"/>
</dbReference>
<proteinExistence type="predicted"/>
<organism evidence="1 2">
    <name type="scientific">Heterobasidion irregulare (strain TC 32-1)</name>
    <dbReference type="NCBI Taxonomy" id="747525"/>
    <lineage>
        <taxon>Eukaryota</taxon>
        <taxon>Fungi</taxon>
        <taxon>Dikarya</taxon>
        <taxon>Basidiomycota</taxon>
        <taxon>Agaricomycotina</taxon>
        <taxon>Agaricomycetes</taxon>
        <taxon>Russulales</taxon>
        <taxon>Bondarzewiaceae</taxon>
        <taxon>Heterobasidion</taxon>
        <taxon>Heterobasidion annosum species complex</taxon>
    </lineage>
</organism>
<dbReference type="EMBL" id="KI925456">
    <property type="protein sequence ID" value="ETW84921.1"/>
    <property type="molecule type" value="Genomic_DNA"/>
</dbReference>
<name>W4KIP5_HETIT</name>
<dbReference type="HOGENOM" id="CLU_2184304_0_0_1"/>
<dbReference type="RefSeq" id="XP_009544542.1">
    <property type="nucleotide sequence ID" value="XM_009546247.1"/>
</dbReference>
<sequence length="109" mass="12473">MFLDMLQRKKTVLNEMHSVEYAIGCHASSACSLLRHVLCRLILKFNAPIESFGVSCCSKSASTEGLTVPCMTKWRWFHVSWIEHKLITWAFLSLLTCIRPFSSIEHGVR</sequence>
<dbReference type="AlphaFoldDB" id="W4KIP5"/>
<evidence type="ECO:0000313" key="2">
    <source>
        <dbReference type="Proteomes" id="UP000030671"/>
    </source>
</evidence>
<accession>W4KIP5</accession>
<gene>
    <name evidence="1" type="ORF">HETIRDRAFT_416519</name>
</gene>
<dbReference type="KEGG" id="hir:HETIRDRAFT_416519"/>
<evidence type="ECO:0000313" key="1">
    <source>
        <dbReference type="EMBL" id="ETW84921.1"/>
    </source>
</evidence>
<dbReference type="GeneID" id="20673328"/>